<feature type="transmembrane region" description="Helical" evidence="1">
    <location>
        <begin position="153"/>
        <end position="176"/>
    </location>
</feature>
<evidence type="ECO:0000256" key="1">
    <source>
        <dbReference type="SAM" id="Phobius"/>
    </source>
</evidence>
<keyword evidence="1" id="KW-0812">Transmembrane</keyword>
<dbReference type="AlphaFoldDB" id="A0A9P0CML7"/>
<feature type="transmembrane region" description="Helical" evidence="1">
    <location>
        <begin position="78"/>
        <end position="99"/>
    </location>
</feature>
<feature type="transmembrane region" description="Helical" evidence="1">
    <location>
        <begin position="251"/>
        <end position="279"/>
    </location>
</feature>
<dbReference type="EMBL" id="OV651830">
    <property type="protein sequence ID" value="CAH1104909.1"/>
    <property type="molecule type" value="Genomic_DNA"/>
</dbReference>
<evidence type="ECO:0000313" key="2">
    <source>
        <dbReference type="EMBL" id="CAH1104909.1"/>
    </source>
</evidence>
<feature type="transmembrane region" description="Helical" evidence="1">
    <location>
        <begin position="111"/>
        <end position="141"/>
    </location>
</feature>
<feature type="transmembrane region" description="Helical" evidence="1">
    <location>
        <begin position="220"/>
        <end position="239"/>
    </location>
</feature>
<keyword evidence="3" id="KW-1185">Reference proteome</keyword>
<dbReference type="SUPFAM" id="SSF81321">
    <property type="entry name" value="Family A G protein-coupled receptor-like"/>
    <property type="match status" value="1"/>
</dbReference>
<keyword evidence="1" id="KW-0472">Membrane</keyword>
<feature type="transmembrane region" description="Helical" evidence="1">
    <location>
        <begin position="188"/>
        <end position="208"/>
    </location>
</feature>
<gene>
    <name evidence="2" type="ORF">PSYICH_LOCUS5774</name>
</gene>
<dbReference type="Proteomes" id="UP001153636">
    <property type="component" value="Chromosome 18"/>
</dbReference>
<name>A0A9P0CML7_9CUCU</name>
<reference evidence="2" key="1">
    <citation type="submission" date="2022-01" db="EMBL/GenBank/DDBJ databases">
        <authorList>
            <person name="King R."/>
        </authorList>
    </citation>
    <scope>NUCLEOTIDE SEQUENCE</scope>
</reference>
<accession>A0A9P0CML7</accession>
<sequence length="327" mass="38754">MPEKLNFTEFDDDPFADTGSDTPIQEELLTSVYSVVYYSMFFTETVKLFLSIILVVADSYLAITIYKDKKQTKSKKLIMHFAIIHILLFVSSPLLYILMDITNIMNYVKGEFYLCLLAIEQLSCILSLLLASGLAMEWLIMVYNPKFNGVIKFFYNNLIMIFYIVTLSQFIIQFVSLAFEERWLISHFIFRISLFVVSLLLIWCNYLKYRNRISMQAKKGYSLIVANIITFSWIPLYILDILLHYTSDYRIFHAILLLLWFIPEWLAFGNTLIVMYVLAKYNIYFQNYYDKLFKRGVRYRDDEEYLNESFDESSTKNVTTTYENVYV</sequence>
<evidence type="ECO:0000313" key="3">
    <source>
        <dbReference type="Proteomes" id="UP001153636"/>
    </source>
</evidence>
<protein>
    <submittedName>
        <fullName evidence="2">Uncharacterized protein</fullName>
    </submittedName>
</protein>
<proteinExistence type="predicted"/>
<dbReference type="OrthoDB" id="6784480at2759"/>
<keyword evidence="1" id="KW-1133">Transmembrane helix</keyword>
<organism evidence="2 3">
    <name type="scientific">Psylliodes chrysocephalus</name>
    <dbReference type="NCBI Taxonomy" id="3402493"/>
    <lineage>
        <taxon>Eukaryota</taxon>
        <taxon>Metazoa</taxon>
        <taxon>Ecdysozoa</taxon>
        <taxon>Arthropoda</taxon>
        <taxon>Hexapoda</taxon>
        <taxon>Insecta</taxon>
        <taxon>Pterygota</taxon>
        <taxon>Neoptera</taxon>
        <taxon>Endopterygota</taxon>
        <taxon>Coleoptera</taxon>
        <taxon>Polyphaga</taxon>
        <taxon>Cucujiformia</taxon>
        <taxon>Chrysomeloidea</taxon>
        <taxon>Chrysomelidae</taxon>
        <taxon>Galerucinae</taxon>
        <taxon>Alticini</taxon>
        <taxon>Psylliodes</taxon>
    </lineage>
</organism>